<dbReference type="NCBIfam" id="TIGR00254">
    <property type="entry name" value="GGDEF"/>
    <property type="match status" value="1"/>
</dbReference>
<evidence type="ECO:0000259" key="3">
    <source>
        <dbReference type="PROSITE" id="PS50887"/>
    </source>
</evidence>
<dbReference type="PANTHER" id="PTHR45138">
    <property type="entry name" value="REGULATORY COMPONENTS OF SENSORY TRANSDUCTION SYSTEM"/>
    <property type="match status" value="1"/>
</dbReference>
<feature type="transmembrane region" description="Helical" evidence="2">
    <location>
        <begin position="44"/>
        <end position="61"/>
    </location>
</feature>
<dbReference type="Gene3D" id="3.30.70.270">
    <property type="match status" value="1"/>
</dbReference>
<accession>A0A3B0ZFH9</accession>
<feature type="compositionally biased region" description="Basic and acidic residues" evidence="1">
    <location>
        <begin position="1"/>
        <end position="25"/>
    </location>
</feature>
<proteinExistence type="predicted"/>
<dbReference type="InterPro" id="IPR029787">
    <property type="entry name" value="Nucleotide_cyclase"/>
</dbReference>
<feature type="transmembrane region" description="Helical" evidence="2">
    <location>
        <begin position="67"/>
        <end position="90"/>
    </location>
</feature>
<dbReference type="EMBL" id="UOFK01000211">
    <property type="protein sequence ID" value="VAW80094.1"/>
    <property type="molecule type" value="Genomic_DNA"/>
</dbReference>
<name>A0A3B0ZFH9_9ZZZZ</name>
<organism evidence="4">
    <name type="scientific">hydrothermal vent metagenome</name>
    <dbReference type="NCBI Taxonomy" id="652676"/>
    <lineage>
        <taxon>unclassified sequences</taxon>
        <taxon>metagenomes</taxon>
        <taxon>ecological metagenomes</taxon>
    </lineage>
</organism>
<dbReference type="InterPro" id="IPR000160">
    <property type="entry name" value="GGDEF_dom"/>
</dbReference>
<evidence type="ECO:0000256" key="1">
    <source>
        <dbReference type="SAM" id="MobiDB-lite"/>
    </source>
</evidence>
<sequence>MVDTQSSDHRLHEERRRQEDRRNRAEPSASGCRYPTWNEQRIQFFTRYAFMLLGILFFNFVEGITPAYWTLTWINAAFAVYFLINTALLLSAYRRPIYLRRFYVAMWLDILMVSIAVLNDPYMIPPSLLVYIMVALGNGMRYGMKLFATSLIGCFTATIIVLLARYQINGLTVSPGLLFLNLFGGSILIYAYILMGCIEGSRRQLEQNSRLDMLTGMLNRRALVDTAEMMFRRLQRNQPGFILLFADLDKFKAVNDELGHATGDRVLKQFADIVRHSIRSTDVAARFGGDEFVMLLDDTSLEEAGLVAGRIQSQVEQWASANKIDFSATFGLGEAPTHGEDFASLLEQVDKALYCSKTEHTGGGLAYAKNP</sequence>
<dbReference type="SUPFAM" id="SSF55073">
    <property type="entry name" value="Nucleotide cyclase"/>
    <property type="match status" value="1"/>
</dbReference>
<protein>
    <submittedName>
        <fullName evidence="4">Diguanylate cyclase/phosphodiesterase (GGDEF &amp; EAL domains) with PAS/PAC sensor(S)</fullName>
    </submittedName>
</protein>
<dbReference type="SMART" id="SM00267">
    <property type="entry name" value="GGDEF"/>
    <property type="match status" value="1"/>
</dbReference>
<keyword evidence="2" id="KW-0812">Transmembrane</keyword>
<evidence type="ECO:0000256" key="2">
    <source>
        <dbReference type="SAM" id="Phobius"/>
    </source>
</evidence>
<dbReference type="GO" id="GO:0052621">
    <property type="term" value="F:diguanylate cyclase activity"/>
    <property type="evidence" value="ECO:0007669"/>
    <property type="project" value="TreeGrafter"/>
</dbReference>
<dbReference type="InterPro" id="IPR050469">
    <property type="entry name" value="Diguanylate_Cyclase"/>
</dbReference>
<dbReference type="InterPro" id="IPR043128">
    <property type="entry name" value="Rev_trsase/Diguanyl_cyclase"/>
</dbReference>
<dbReference type="PROSITE" id="PS50887">
    <property type="entry name" value="GGDEF"/>
    <property type="match status" value="1"/>
</dbReference>
<dbReference type="Pfam" id="PF00990">
    <property type="entry name" value="GGDEF"/>
    <property type="match status" value="1"/>
</dbReference>
<dbReference type="PANTHER" id="PTHR45138:SF9">
    <property type="entry name" value="DIGUANYLATE CYCLASE DGCM-RELATED"/>
    <property type="match status" value="1"/>
</dbReference>
<reference evidence="4" key="1">
    <citation type="submission" date="2018-06" db="EMBL/GenBank/DDBJ databases">
        <authorList>
            <person name="Zhirakovskaya E."/>
        </authorList>
    </citation>
    <scope>NUCLEOTIDE SEQUENCE</scope>
</reference>
<feature type="transmembrane region" description="Helical" evidence="2">
    <location>
        <begin position="102"/>
        <end position="118"/>
    </location>
</feature>
<feature type="transmembrane region" description="Helical" evidence="2">
    <location>
        <begin position="178"/>
        <end position="198"/>
    </location>
</feature>
<dbReference type="AlphaFoldDB" id="A0A3B0ZFH9"/>
<dbReference type="CDD" id="cd01949">
    <property type="entry name" value="GGDEF"/>
    <property type="match status" value="1"/>
</dbReference>
<feature type="domain" description="GGDEF" evidence="3">
    <location>
        <begin position="239"/>
        <end position="371"/>
    </location>
</feature>
<evidence type="ECO:0000313" key="4">
    <source>
        <dbReference type="EMBL" id="VAW80094.1"/>
    </source>
</evidence>
<keyword evidence="2" id="KW-1133">Transmembrane helix</keyword>
<dbReference type="FunFam" id="3.30.70.270:FF:000001">
    <property type="entry name" value="Diguanylate cyclase domain protein"/>
    <property type="match status" value="1"/>
</dbReference>
<feature type="transmembrane region" description="Helical" evidence="2">
    <location>
        <begin position="124"/>
        <end position="140"/>
    </location>
</feature>
<feature type="transmembrane region" description="Helical" evidence="2">
    <location>
        <begin position="147"/>
        <end position="166"/>
    </location>
</feature>
<keyword evidence="2" id="KW-0472">Membrane</keyword>
<feature type="region of interest" description="Disordered" evidence="1">
    <location>
        <begin position="1"/>
        <end position="31"/>
    </location>
</feature>
<gene>
    <name evidence="4" type="ORF">MNBD_GAMMA13-156</name>
</gene>